<protein>
    <recommendedName>
        <fullName evidence="1">Phospholipid/glycerol acyltransferase domain-containing protein</fullName>
    </recommendedName>
</protein>
<dbReference type="RefSeq" id="WP_160632484.1">
    <property type="nucleotide sequence ID" value="NZ_WWNE01000005.1"/>
</dbReference>
<keyword evidence="3" id="KW-1185">Reference proteome</keyword>
<evidence type="ECO:0000313" key="3">
    <source>
        <dbReference type="Proteomes" id="UP000470771"/>
    </source>
</evidence>
<organism evidence="2 3">
    <name type="scientific">Acidiluteibacter ferrifornacis</name>
    <dbReference type="NCBI Taxonomy" id="2692424"/>
    <lineage>
        <taxon>Bacteria</taxon>
        <taxon>Pseudomonadati</taxon>
        <taxon>Bacteroidota</taxon>
        <taxon>Flavobacteriia</taxon>
        <taxon>Flavobacteriales</taxon>
        <taxon>Cryomorphaceae</taxon>
        <taxon>Acidiluteibacter</taxon>
    </lineage>
</organism>
<dbReference type="Proteomes" id="UP000470771">
    <property type="component" value="Unassembled WGS sequence"/>
</dbReference>
<dbReference type="InterPro" id="IPR002123">
    <property type="entry name" value="Plipid/glycerol_acylTrfase"/>
</dbReference>
<evidence type="ECO:0000313" key="2">
    <source>
        <dbReference type="EMBL" id="NBG65531.1"/>
    </source>
</evidence>
<dbReference type="PANTHER" id="PTHR30068:SF3">
    <property type="entry name" value="PHOSPHOLIPID_GLYCEROL ACYLTRANSFERASE DOMAIN-CONTAINING PROTEIN"/>
    <property type="match status" value="1"/>
</dbReference>
<name>A0A6N9NJ72_9FLAO</name>
<reference evidence="2 3" key="1">
    <citation type="submission" date="2019-12" db="EMBL/GenBank/DDBJ databases">
        <authorList>
            <person name="Zhao J."/>
        </authorList>
    </citation>
    <scope>NUCLEOTIDE SEQUENCE [LARGE SCALE GENOMIC DNA]</scope>
    <source>
        <strain evidence="2 3">S-15</strain>
    </source>
</reference>
<dbReference type="AlphaFoldDB" id="A0A6N9NJ72"/>
<dbReference type="GO" id="GO:0042840">
    <property type="term" value="P:D-glucuronate catabolic process"/>
    <property type="evidence" value="ECO:0007669"/>
    <property type="project" value="TreeGrafter"/>
</dbReference>
<dbReference type="EMBL" id="WWNE01000005">
    <property type="protein sequence ID" value="NBG65531.1"/>
    <property type="molecule type" value="Genomic_DNA"/>
</dbReference>
<accession>A0A6N9NJ72</accession>
<gene>
    <name evidence="2" type="ORF">GQN54_05350</name>
</gene>
<dbReference type="PANTHER" id="PTHR30068">
    <property type="entry name" value="URONATE ISOMERASE"/>
    <property type="match status" value="1"/>
</dbReference>
<dbReference type="Pfam" id="PF01553">
    <property type="entry name" value="Acyltransferase"/>
    <property type="match status" value="1"/>
</dbReference>
<comment type="caution">
    <text evidence="2">The sequence shown here is derived from an EMBL/GenBank/DDBJ whole genome shotgun (WGS) entry which is preliminary data.</text>
</comment>
<sequence length="385" mass="44303">MMEVEKMEFEDIRPLHDSEVKEGIGRLLAVKEFRGMVEYAFQGMIPFEKVEEQLKRIETVKEFQSGLITKMLGFVIQKTSDSFTFSGLENIEKDKAYLFLSTHRDIVLDSALMNLVLNDNEYETARIAIGDNLVKEPWINDLVRLNKSFIVKRGRQGKDKVLASMQLSSYIAHSIKTDNESVWIAQREGRTKDGIDKTQPGLIKMLSIAGRKDPVNHLRSLNIVPVSISYEYNPCDAMLLPELLAKSEDREYVKSPMEDLMSMMKGIEGKKGRIHLHFGRPLNDFSENLKNVNGEKFVSQVVSLADHEIYHTFKLWPTNYIACDLLIGNQRWENEYSAEEKATFEKVMTQRVASVEGNPDKLKELYLKMYANPVIMRMTETNEEN</sequence>
<dbReference type="GO" id="GO:0016746">
    <property type="term" value="F:acyltransferase activity"/>
    <property type="evidence" value="ECO:0007669"/>
    <property type="project" value="InterPro"/>
</dbReference>
<evidence type="ECO:0000259" key="1">
    <source>
        <dbReference type="Pfam" id="PF01553"/>
    </source>
</evidence>
<proteinExistence type="predicted"/>
<feature type="domain" description="Phospholipid/glycerol acyltransferase" evidence="1">
    <location>
        <begin position="83"/>
        <end position="228"/>
    </location>
</feature>
<dbReference type="SUPFAM" id="SSF69593">
    <property type="entry name" value="Glycerol-3-phosphate (1)-acyltransferase"/>
    <property type="match status" value="1"/>
</dbReference>
<dbReference type="GO" id="GO:0019698">
    <property type="term" value="P:D-galacturonate catabolic process"/>
    <property type="evidence" value="ECO:0007669"/>
    <property type="project" value="TreeGrafter"/>
</dbReference>